<organism evidence="2 3">
    <name type="scientific">Amycolatopsis lurida NRRL 2430</name>
    <dbReference type="NCBI Taxonomy" id="1460371"/>
    <lineage>
        <taxon>Bacteria</taxon>
        <taxon>Bacillati</taxon>
        <taxon>Actinomycetota</taxon>
        <taxon>Actinomycetes</taxon>
        <taxon>Pseudonocardiales</taxon>
        <taxon>Pseudonocardiaceae</taxon>
        <taxon>Amycolatopsis</taxon>
    </lineage>
</organism>
<keyword evidence="1" id="KW-0472">Membrane</keyword>
<feature type="transmembrane region" description="Helical" evidence="1">
    <location>
        <begin position="31"/>
        <end position="51"/>
    </location>
</feature>
<dbReference type="Proteomes" id="UP000256220">
    <property type="component" value="Unassembled WGS sequence"/>
</dbReference>
<dbReference type="InterPro" id="IPR024735">
    <property type="entry name" value="TcpC"/>
</dbReference>
<proteinExistence type="predicted"/>
<evidence type="ECO:0000313" key="3">
    <source>
        <dbReference type="Proteomes" id="UP000256220"/>
    </source>
</evidence>
<accession>A0A2P2FP46</accession>
<keyword evidence="1" id="KW-0812">Transmembrane</keyword>
<keyword evidence="1" id="KW-1133">Transmembrane helix</keyword>
<comment type="caution">
    <text evidence="2">The sequence shown here is derived from an EMBL/GenBank/DDBJ whole genome shotgun (WGS) entry which is preliminary data.</text>
</comment>
<gene>
    <name evidence="2" type="ORF">BB31_25215</name>
</gene>
<evidence type="ECO:0000256" key="1">
    <source>
        <dbReference type="SAM" id="Phobius"/>
    </source>
</evidence>
<protein>
    <recommendedName>
        <fullName evidence="4">Conjugative transposon protein TcpC</fullName>
    </recommendedName>
</protein>
<dbReference type="AlphaFoldDB" id="A0A2P2FP46"/>
<sequence length="312" mass="32750">MKRRESRIVQALPDAQLESVVHTAARRVGRALGWCLIIASPLAVIVGLVVLRPTAPSDAPRPEQQATAGGPQGWAEMYVRSWLSANRDDSAGLEAFYPAGMKSTRAVGTQIPVDTSTLSVVSPRPGAWSVLVAANVLVQQSDGRHRARLACAVVSLVGSAGGYVAAALPAPVACPRTLPAVDLDYPESAELNGPIGQSVHGFLVAYLAGRGELSRYIAPGTNIGAIAPPLYAEVQLLELRTHEQFEPGQAARPLDGTEVHATARAWGYDALGQVTTIDYALTLVARAGRWEVSRIDPAPLLAGVPATPPAGE</sequence>
<evidence type="ECO:0008006" key="4">
    <source>
        <dbReference type="Google" id="ProtNLM"/>
    </source>
</evidence>
<dbReference type="EMBL" id="JFBM01000024">
    <property type="protein sequence ID" value="KFU78476.1"/>
    <property type="molecule type" value="Genomic_DNA"/>
</dbReference>
<dbReference type="Pfam" id="PF12642">
    <property type="entry name" value="TpcC"/>
    <property type="match status" value="1"/>
</dbReference>
<name>A0A2P2FP46_AMYLU</name>
<dbReference type="RefSeq" id="WP_034315887.1">
    <property type="nucleotide sequence ID" value="NZ_JFBM01000024.1"/>
</dbReference>
<reference evidence="2 3" key="1">
    <citation type="journal article" date="2014" name="Genome Announc.">
        <title>Draft Genome Sequence of Amycolatopsis lurida NRRL 2430, Producer of the Glycopeptide Family Antibiotic Ristocetin.</title>
        <authorList>
            <person name="Kwun M.J."/>
            <person name="Hong H.J."/>
        </authorList>
    </citation>
    <scope>NUCLEOTIDE SEQUENCE [LARGE SCALE GENOMIC DNA]</scope>
    <source>
        <strain evidence="2 3">NRRL 2430</strain>
    </source>
</reference>
<keyword evidence="3" id="KW-1185">Reference proteome</keyword>
<evidence type="ECO:0000313" key="2">
    <source>
        <dbReference type="EMBL" id="KFU78476.1"/>
    </source>
</evidence>